<organism evidence="1 2">
    <name type="scientific">Curtobacterium aetherium</name>
    <dbReference type="NCBI Taxonomy" id="2841594"/>
    <lineage>
        <taxon>Bacteria</taxon>
        <taxon>Bacillati</taxon>
        <taxon>Actinomycetota</taxon>
        <taxon>Actinomycetes</taxon>
        <taxon>Micrococcales</taxon>
        <taxon>Microbacteriaceae</taxon>
        <taxon>Curtobacterium</taxon>
    </lineage>
</organism>
<evidence type="ECO:0000313" key="2">
    <source>
        <dbReference type="Proteomes" id="UP000681794"/>
    </source>
</evidence>
<dbReference type="EMBL" id="CP076544">
    <property type="protein sequence ID" value="QWS33569.1"/>
    <property type="molecule type" value="Genomic_DNA"/>
</dbReference>
<reference evidence="1" key="1">
    <citation type="submission" date="2021-06" db="EMBL/GenBank/DDBJ databases">
        <authorList>
            <person name="Ellington A.J."/>
            <person name="Bryan N.C."/>
            <person name="Christner B.C."/>
            <person name="Reisch C.R."/>
        </authorList>
    </citation>
    <scope>NUCLEOTIDE SEQUENCE</scope>
    <source>
        <strain evidence="1">L6-1</strain>
    </source>
</reference>
<dbReference type="Proteomes" id="UP000681794">
    <property type="component" value="Chromosome"/>
</dbReference>
<gene>
    <name evidence="1" type="ORF">KM842_15285</name>
</gene>
<accession>A0ACD1E4A2</accession>
<keyword evidence="2" id="KW-1185">Reference proteome</keyword>
<proteinExistence type="predicted"/>
<name>A0ACD1E4A2_9MICO</name>
<evidence type="ECO:0000313" key="1">
    <source>
        <dbReference type="EMBL" id="QWS33569.1"/>
    </source>
</evidence>
<sequence length="129" mass="12756">MRTRTRLVTATTAALVAGGIALGGATAANAATTTLQHAPTAASASASSAYGTATVSGVVHEDGRKDLVGHVEGAGGVLVGTSRFGGFIASADQDGDWKADLTTAGVTPGTVLEIRTHFRAPAVSYLFAG</sequence>
<protein>
    <submittedName>
        <fullName evidence="1">Uncharacterized protein</fullName>
    </submittedName>
</protein>